<organism evidence="2 3">
    <name type="scientific">Araneus ventricosus</name>
    <name type="common">Orbweaver spider</name>
    <name type="synonym">Epeira ventricosa</name>
    <dbReference type="NCBI Taxonomy" id="182803"/>
    <lineage>
        <taxon>Eukaryota</taxon>
        <taxon>Metazoa</taxon>
        <taxon>Ecdysozoa</taxon>
        <taxon>Arthropoda</taxon>
        <taxon>Chelicerata</taxon>
        <taxon>Arachnida</taxon>
        <taxon>Araneae</taxon>
        <taxon>Araneomorphae</taxon>
        <taxon>Entelegynae</taxon>
        <taxon>Araneoidea</taxon>
        <taxon>Araneidae</taxon>
        <taxon>Araneus</taxon>
    </lineage>
</organism>
<protein>
    <submittedName>
        <fullName evidence="2">Uncharacterized protein</fullName>
    </submittedName>
</protein>
<reference evidence="2 3" key="1">
    <citation type="journal article" date="2019" name="Sci. Rep.">
        <title>Orb-weaving spider Araneus ventricosus genome elucidates the spidroin gene catalogue.</title>
        <authorList>
            <person name="Kono N."/>
            <person name="Nakamura H."/>
            <person name="Ohtoshi R."/>
            <person name="Moran D.A.P."/>
            <person name="Shinohara A."/>
            <person name="Yoshida Y."/>
            <person name="Fujiwara M."/>
            <person name="Mori M."/>
            <person name="Tomita M."/>
            <person name="Arakawa K."/>
        </authorList>
    </citation>
    <scope>NUCLEOTIDE SEQUENCE [LARGE SCALE GENOMIC DNA]</scope>
</reference>
<feature type="region of interest" description="Disordered" evidence="1">
    <location>
        <begin position="19"/>
        <end position="42"/>
    </location>
</feature>
<proteinExistence type="predicted"/>
<evidence type="ECO:0000313" key="2">
    <source>
        <dbReference type="EMBL" id="GBN61740.1"/>
    </source>
</evidence>
<accession>A0A4Y2QFD2</accession>
<dbReference type="Proteomes" id="UP000499080">
    <property type="component" value="Unassembled WGS sequence"/>
</dbReference>
<keyword evidence="3" id="KW-1185">Reference proteome</keyword>
<comment type="caution">
    <text evidence="2">The sequence shown here is derived from an EMBL/GenBank/DDBJ whole genome shotgun (WGS) entry which is preliminary data.</text>
</comment>
<dbReference type="EMBL" id="BGPR01013680">
    <property type="protein sequence ID" value="GBN61740.1"/>
    <property type="molecule type" value="Genomic_DNA"/>
</dbReference>
<dbReference type="AlphaFoldDB" id="A0A4Y2QFD2"/>
<evidence type="ECO:0000256" key="1">
    <source>
        <dbReference type="SAM" id="MobiDB-lite"/>
    </source>
</evidence>
<name>A0A4Y2QFD2_ARAVE</name>
<sequence length="193" mass="21842">MSRIANKTPKVLVHRIVSSHNQKRRWSPPERGRFSPKGGAEPAVQGENIFVIGTTTVVFDGYPEDLPEKSTKRVERLRCAKRRTAPDVIFNEFMTVTMSQEFLSNDSNKGMLIAILCVKLESKGFLVKQDTKAKDHLIVVSAIVAAEEHICVVLVGEKISSSSYSINITICKYFFLETRERKLTEQHVLCQQF</sequence>
<gene>
    <name evidence="2" type="ORF">AVEN_34511_1</name>
</gene>
<evidence type="ECO:0000313" key="3">
    <source>
        <dbReference type="Proteomes" id="UP000499080"/>
    </source>
</evidence>